<feature type="domain" description="BTB" evidence="2">
    <location>
        <begin position="58"/>
        <end position="131"/>
    </location>
</feature>
<dbReference type="Gene3D" id="3.30.710.10">
    <property type="entry name" value="Potassium Channel Kv1.1, Chain A"/>
    <property type="match status" value="1"/>
</dbReference>
<evidence type="ECO:0000313" key="4">
    <source>
        <dbReference type="Proteomes" id="UP001222325"/>
    </source>
</evidence>
<dbReference type="InterPro" id="IPR000210">
    <property type="entry name" value="BTB/POZ_dom"/>
</dbReference>
<dbReference type="EMBL" id="JARJCN010000054">
    <property type="protein sequence ID" value="KAJ7080635.1"/>
    <property type="molecule type" value="Genomic_DNA"/>
</dbReference>
<dbReference type="InterPro" id="IPR011333">
    <property type="entry name" value="SKP1/BTB/POZ_sf"/>
</dbReference>
<evidence type="ECO:0000259" key="2">
    <source>
        <dbReference type="PROSITE" id="PS50097"/>
    </source>
</evidence>
<dbReference type="SUPFAM" id="SSF54695">
    <property type="entry name" value="POZ domain"/>
    <property type="match status" value="1"/>
</dbReference>
<name>A0AAD6XM24_9AGAR</name>
<gene>
    <name evidence="3" type="ORF">B0H15DRAFT_890753</name>
</gene>
<protein>
    <recommendedName>
        <fullName evidence="2">BTB domain-containing protein</fullName>
    </recommendedName>
</protein>
<feature type="compositionally biased region" description="Basic and acidic residues" evidence="1">
    <location>
        <begin position="22"/>
        <end position="36"/>
    </location>
</feature>
<organism evidence="3 4">
    <name type="scientific">Mycena belliarum</name>
    <dbReference type="NCBI Taxonomy" id="1033014"/>
    <lineage>
        <taxon>Eukaryota</taxon>
        <taxon>Fungi</taxon>
        <taxon>Dikarya</taxon>
        <taxon>Basidiomycota</taxon>
        <taxon>Agaricomycotina</taxon>
        <taxon>Agaricomycetes</taxon>
        <taxon>Agaricomycetidae</taxon>
        <taxon>Agaricales</taxon>
        <taxon>Marasmiineae</taxon>
        <taxon>Mycenaceae</taxon>
        <taxon>Mycena</taxon>
    </lineage>
</organism>
<dbReference type="PROSITE" id="PS50097">
    <property type="entry name" value="BTB"/>
    <property type="match status" value="1"/>
</dbReference>
<dbReference type="AlphaFoldDB" id="A0AAD6XM24"/>
<feature type="region of interest" description="Disordered" evidence="1">
    <location>
        <begin position="1"/>
        <end position="49"/>
    </location>
</feature>
<reference evidence="3" key="1">
    <citation type="submission" date="2023-03" db="EMBL/GenBank/DDBJ databases">
        <title>Massive genome expansion in bonnet fungi (Mycena s.s.) driven by repeated elements and novel gene families across ecological guilds.</title>
        <authorList>
            <consortium name="Lawrence Berkeley National Laboratory"/>
            <person name="Harder C.B."/>
            <person name="Miyauchi S."/>
            <person name="Viragh M."/>
            <person name="Kuo A."/>
            <person name="Thoen E."/>
            <person name="Andreopoulos B."/>
            <person name="Lu D."/>
            <person name="Skrede I."/>
            <person name="Drula E."/>
            <person name="Henrissat B."/>
            <person name="Morin E."/>
            <person name="Kohler A."/>
            <person name="Barry K."/>
            <person name="LaButti K."/>
            <person name="Morin E."/>
            <person name="Salamov A."/>
            <person name="Lipzen A."/>
            <person name="Mereny Z."/>
            <person name="Hegedus B."/>
            <person name="Baldrian P."/>
            <person name="Stursova M."/>
            <person name="Weitz H."/>
            <person name="Taylor A."/>
            <person name="Grigoriev I.V."/>
            <person name="Nagy L.G."/>
            <person name="Martin F."/>
            <person name="Kauserud H."/>
        </authorList>
    </citation>
    <scope>NUCLEOTIDE SEQUENCE</scope>
    <source>
        <strain evidence="3">CBHHK173m</strain>
    </source>
</reference>
<dbReference type="Pfam" id="PF00651">
    <property type="entry name" value="BTB"/>
    <property type="match status" value="1"/>
</dbReference>
<dbReference type="Proteomes" id="UP001222325">
    <property type="component" value="Unassembled WGS sequence"/>
</dbReference>
<accession>A0AAD6XM24</accession>
<dbReference type="CDD" id="cd18186">
    <property type="entry name" value="BTB_POZ_ZBTB_KLHL-like"/>
    <property type="match status" value="1"/>
</dbReference>
<dbReference type="SMART" id="SM00225">
    <property type="entry name" value="BTB"/>
    <property type="match status" value="1"/>
</dbReference>
<comment type="caution">
    <text evidence="3">The sequence shown here is derived from an EMBL/GenBank/DDBJ whole genome shotgun (WGS) entry which is preliminary data.</text>
</comment>
<sequence length="357" mass="40119">MQADVDARATRVRPTSDSPCVHSEEEPPLQRRKYEASTDAAPGSTPAVRDEKYYRDDGDCIIQVENTLFKIHRYHLSGDSDIFRSMFSLPAGGRPLEGQSDLYPIVLFGDTPAQLRAVLSFSYSNPNQLQINRMSIDDLDRLLNMVPFAHKYFLQQCLLWALESMEHILMRSASVMPAEKFPVILEVTALCTSLHAPICQRICDLIQHQWMAQIKSDALPIGPALETAERSNLRSFLIALYRIVLDKLADMDLHAAAGADGLLAGINATHQLRIFSGSWALARCWRDFLTQPSPAPVIPRACITPQDCEKLWRYEWRKQIQRVSTTSEGSPACILRQAYAFRSAMTNEIRAGSFCCG</sequence>
<keyword evidence="4" id="KW-1185">Reference proteome</keyword>
<evidence type="ECO:0000256" key="1">
    <source>
        <dbReference type="SAM" id="MobiDB-lite"/>
    </source>
</evidence>
<evidence type="ECO:0000313" key="3">
    <source>
        <dbReference type="EMBL" id="KAJ7080635.1"/>
    </source>
</evidence>
<proteinExistence type="predicted"/>